<dbReference type="PANTHER" id="PTHR43677:SF4">
    <property type="entry name" value="QUINONE OXIDOREDUCTASE-LIKE PROTEIN 2"/>
    <property type="match status" value="1"/>
</dbReference>
<proteinExistence type="predicted"/>
<comment type="caution">
    <text evidence="2">The sequence shown here is derived from an EMBL/GenBank/DDBJ whole genome shotgun (WGS) entry which is preliminary data.</text>
</comment>
<reference evidence="2 3" key="1">
    <citation type="submission" date="2024-10" db="EMBL/GenBank/DDBJ databases">
        <title>The Natural Products Discovery Center: Release of the First 8490 Sequenced Strains for Exploring Actinobacteria Biosynthetic Diversity.</title>
        <authorList>
            <person name="Kalkreuter E."/>
            <person name="Kautsar S.A."/>
            <person name="Yang D."/>
            <person name="Bader C.D."/>
            <person name="Teijaro C.N."/>
            <person name="Fluegel L."/>
            <person name="Davis C.M."/>
            <person name="Simpson J.R."/>
            <person name="Lauterbach L."/>
            <person name="Steele A.D."/>
            <person name="Gui C."/>
            <person name="Meng S."/>
            <person name="Li G."/>
            <person name="Viehrig K."/>
            <person name="Ye F."/>
            <person name="Su P."/>
            <person name="Kiefer A.F."/>
            <person name="Nichols A."/>
            <person name="Cepeda A.J."/>
            <person name="Yan W."/>
            <person name="Fan B."/>
            <person name="Jiang Y."/>
            <person name="Adhikari A."/>
            <person name="Zheng C.-J."/>
            <person name="Schuster L."/>
            <person name="Cowan T.M."/>
            <person name="Smanski M.J."/>
            <person name="Chevrette M.G."/>
            <person name="De Carvalho L.P.S."/>
            <person name="Shen B."/>
        </authorList>
    </citation>
    <scope>NUCLEOTIDE SEQUENCE [LARGE SCALE GENOMIC DNA]</scope>
    <source>
        <strain evidence="2 3">NPDC049503</strain>
    </source>
</reference>
<dbReference type="InterPro" id="IPR020843">
    <property type="entry name" value="ER"/>
</dbReference>
<dbReference type="InterPro" id="IPR051397">
    <property type="entry name" value="Zn-ADH-like_protein"/>
</dbReference>
<dbReference type="InterPro" id="IPR013154">
    <property type="entry name" value="ADH-like_N"/>
</dbReference>
<dbReference type="Proteomes" id="UP001612928">
    <property type="component" value="Unassembled WGS sequence"/>
</dbReference>
<sequence length="330" mass="33684">MMRAAIVKTPGPAESLEIAEVPDAAPAEGELSIEVQFAGVGFVDTLFRAGAFGLPTPFVPGIEVTGRVRELGAGVTGFAVGQPVGALLNDFGRGARAGGYAEIAVAHASMAIPLPEDADLARIAGVLVNGVTAWMALHDLARLRVDDDVLVLGASGGLGGVLSRLAAVHPARRVIGVVGSEAKRASAADACTDVIVGADLIPALDALTDGRGVDVVIDPVGGELRAQAFERLAPFGRLLVLGNASGQDRALSGDAAFYGTRQVMGFSLGGVAHLVPHQVRTALSAVVGLTHRGVLREPAPSVVPLDDVAEVHRALENRSAPPKTVLAVRA</sequence>
<dbReference type="SUPFAM" id="SSF51735">
    <property type="entry name" value="NAD(P)-binding Rossmann-fold domains"/>
    <property type="match status" value="1"/>
</dbReference>
<dbReference type="Gene3D" id="3.90.180.10">
    <property type="entry name" value="Medium-chain alcohol dehydrogenases, catalytic domain"/>
    <property type="match status" value="1"/>
</dbReference>
<protein>
    <submittedName>
        <fullName evidence="2">Zinc-binding alcohol dehydrogenase family protein</fullName>
    </submittedName>
</protein>
<evidence type="ECO:0000259" key="1">
    <source>
        <dbReference type="SMART" id="SM00829"/>
    </source>
</evidence>
<dbReference type="SUPFAM" id="SSF50129">
    <property type="entry name" value="GroES-like"/>
    <property type="match status" value="1"/>
</dbReference>
<name>A0ABW8A2Q6_9ACTN</name>
<dbReference type="PANTHER" id="PTHR43677">
    <property type="entry name" value="SHORT-CHAIN DEHYDROGENASE/REDUCTASE"/>
    <property type="match status" value="1"/>
</dbReference>
<dbReference type="SMART" id="SM00829">
    <property type="entry name" value="PKS_ER"/>
    <property type="match status" value="1"/>
</dbReference>
<dbReference type="Pfam" id="PF00107">
    <property type="entry name" value="ADH_zinc_N"/>
    <property type="match status" value="1"/>
</dbReference>
<dbReference type="InterPro" id="IPR011032">
    <property type="entry name" value="GroES-like_sf"/>
</dbReference>
<accession>A0ABW8A2Q6</accession>
<feature type="domain" description="Enoyl reductase (ER)" evidence="1">
    <location>
        <begin position="11"/>
        <end position="326"/>
    </location>
</feature>
<gene>
    <name evidence="2" type="ORF">ACIBP5_13910</name>
</gene>
<evidence type="ECO:0000313" key="3">
    <source>
        <dbReference type="Proteomes" id="UP001612928"/>
    </source>
</evidence>
<evidence type="ECO:0000313" key="2">
    <source>
        <dbReference type="EMBL" id="MFI7441044.1"/>
    </source>
</evidence>
<dbReference type="InterPro" id="IPR013149">
    <property type="entry name" value="ADH-like_C"/>
</dbReference>
<dbReference type="Pfam" id="PF08240">
    <property type="entry name" value="ADH_N"/>
    <property type="match status" value="1"/>
</dbReference>
<dbReference type="EMBL" id="JBITMB010000003">
    <property type="protein sequence ID" value="MFI7441044.1"/>
    <property type="molecule type" value="Genomic_DNA"/>
</dbReference>
<organism evidence="2 3">
    <name type="scientific">Nonomuraea indica</name>
    <dbReference type="NCBI Taxonomy" id="1581193"/>
    <lineage>
        <taxon>Bacteria</taxon>
        <taxon>Bacillati</taxon>
        <taxon>Actinomycetota</taxon>
        <taxon>Actinomycetes</taxon>
        <taxon>Streptosporangiales</taxon>
        <taxon>Streptosporangiaceae</taxon>
        <taxon>Nonomuraea</taxon>
    </lineage>
</organism>
<dbReference type="InterPro" id="IPR036291">
    <property type="entry name" value="NAD(P)-bd_dom_sf"/>
</dbReference>
<dbReference type="Gene3D" id="3.40.50.720">
    <property type="entry name" value="NAD(P)-binding Rossmann-like Domain"/>
    <property type="match status" value="1"/>
</dbReference>
<keyword evidence="3" id="KW-1185">Reference proteome</keyword>
<dbReference type="RefSeq" id="WP_397020830.1">
    <property type="nucleotide sequence ID" value="NZ_JBITMB010000003.1"/>
</dbReference>